<dbReference type="PROSITE" id="PS51257">
    <property type="entry name" value="PROKAR_LIPOPROTEIN"/>
    <property type="match status" value="1"/>
</dbReference>
<comment type="similarity">
    <text evidence="1">Belongs to the bacterial solute-binding protein 1 family.</text>
</comment>
<organism evidence="4 5">
    <name type="scientific">Micromonospora lutea</name>
    <dbReference type="NCBI Taxonomy" id="419825"/>
    <lineage>
        <taxon>Bacteria</taxon>
        <taxon>Bacillati</taxon>
        <taxon>Actinomycetota</taxon>
        <taxon>Actinomycetes</taxon>
        <taxon>Micromonosporales</taxon>
        <taxon>Micromonosporaceae</taxon>
        <taxon>Micromonospora</taxon>
    </lineage>
</organism>
<dbReference type="PANTHER" id="PTHR43649:SF29">
    <property type="entry name" value="OSMOPROTECTIVE COMPOUNDS-BINDING PROTEIN GGTB"/>
    <property type="match status" value="1"/>
</dbReference>
<keyword evidence="5" id="KW-1185">Reference proteome</keyword>
<name>A0ABQ4ITF3_9ACTN</name>
<dbReference type="SUPFAM" id="SSF53850">
    <property type="entry name" value="Periplasmic binding protein-like II"/>
    <property type="match status" value="1"/>
</dbReference>
<feature type="chain" id="PRO_5046809523" evidence="3">
    <location>
        <begin position="24"/>
        <end position="428"/>
    </location>
</feature>
<dbReference type="EMBL" id="BOPB01000007">
    <property type="protein sequence ID" value="GIJ20943.1"/>
    <property type="molecule type" value="Genomic_DNA"/>
</dbReference>
<dbReference type="PANTHER" id="PTHR43649">
    <property type="entry name" value="ARABINOSE-BINDING PROTEIN-RELATED"/>
    <property type="match status" value="1"/>
</dbReference>
<gene>
    <name evidence="4" type="ORF">Vlu01_15670</name>
</gene>
<evidence type="ECO:0000313" key="4">
    <source>
        <dbReference type="EMBL" id="GIJ20943.1"/>
    </source>
</evidence>
<dbReference type="Proteomes" id="UP000643165">
    <property type="component" value="Unassembled WGS sequence"/>
</dbReference>
<dbReference type="Pfam" id="PF01547">
    <property type="entry name" value="SBP_bac_1"/>
    <property type="match status" value="1"/>
</dbReference>
<protein>
    <submittedName>
        <fullName evidence="4">Sugar ABC transporter substrate-binding protein</fullName>
    </submittedName>
</protein>
<evidence type="ECO:0000313" key="5">
    <source>
        <dbReference type="Proteomes" id="UP000643165"/>
    </source>
</evidence>
<dbReference type="InterPro" id="IPR050490">
    <property type="entry name" value="Bact_solute-bd_prot1"/>
</dbReference>
<proteinExistence type="inferred from homology"/>
<keyword evidence="3" id="KW-0732">Signal</keyword>
<dbReference type="RefSeq" id="WP_203995949.1">
    <property type="nucleotide sequence ID" value="NZ_BOPB01000007.1"/>
</dbReference>
<dbReference type="InterPro" id="IPR006311">
    <property type="entry name" value="TAT_signal"/>
</dbReference>
<dbReference type="Gene3D" id="3.40.190.10">
    <property type="entry name" value="Periplasmic binding protein-like II"/>
    <property type="match status" value="2"/>
</dbReference>
<dbReference type="PROSITE" id="PS51318">
    <property type="entry name" value="TAT"/>
    <property type="match status" value="1"/>
</dbReference>
<feature type="signal peptide" evidence="3">
    <location>
        <begin position="1"/>
        <end position="23"/>
    </location>
</feature>
<evidence type="ECO:0000256" key="3">
    <source>
        <dbReference type="SAM" id="SignalP"/>
    </source>
</evidence>
<reference evidence="4 5" key="1">
    <citation type="submission" date="2021-01" db="EMBL/GenBank/DDBJ databases">
        <title>Whole genome shotgun sequence of Verrucosispora lutea NBRC 106530.</title>
        <authorList>
            <person name="Komaki H."/>
            <person name="Tamura T."/>
        </authorList>
    </citation>
    <scope>NUCLEOTIDE SEQUENCE [LARGE SCALE GENOMIC DNA]</scope>
    <source>
        <strain evidence="4 5">NBRC 106530</strain>
    </source>
</reference>
<comment type="caution">
    <text evidence="4">The sequence shown here is derived from an EMBL/GenBank/DDBJ whole genome shotgun (WGS) entry which is preliminary data.</text>
</comment>
<keyword evidence="2" id="KW-0813">Transport</keyword>
<evidence type="ECO:0000256" key="2">
    <source>
        <dbReference type="ARBA" id="ARBA00022448"/>
    </source>
</evidence>
<accession>A0ABQ4ITF3</accession>
<dbReference type="InterPro" id="IPR006059">
    <property type="entry name" value="SBP"/>
</dbReference>
<evidence type="ECO:0000256" key="1">
    <source>
        <dbReference type="ARBA" id="ARBA00008520"/>
    </source>
</evidence>
<sequence>MTGLGLRRRALLRAAAASTAAVAGVGGCGRGRRSLQVAVVWANDELIRFRKVVANYPTTVQVVGVGNDIDAFLTARRAAGTSPDVAILPRPGLVVAYARRGWLSELTPAASYTAPPGMTDLLSVNRRRYGVWIKAAHKSLFWHFPSMLDAEPPRTWDALVALTRRLGARHRVGAGPAPLAIGAADGWVLTDWFENVLADVAGVELYGALACGEASWEDQRVAYALDRLAELWSVDGAFPGGGRRALLTQFAESIIQVVHHRAATMVFGADFVDAVAAQFSQGTEPLATFRFPGARMVDRPLIVGGDAAVAFAGATGGAELVRWLSDATAFLPWLDAGGYLSPNLAVPVDSYRDPLRRRLAGELRAADTVQFDLSDQLPGTFTGTDGVGIWRIMQDFFMNVTDGMPARDAIRRATGQLAAAAEAARGGR</sequence>